<dbReference type="InterPro" id="IPR002999">
    <property type="entry name" value="Tudor"/>
</dbReference>
<evidence type="ECO:0000313" key="4">
    <source>
        <dbReference type="Proteomes" id="UP001162640"/>
    </source>
</evidence>
<dbReference type="EMBL" id="BLQM01000274">
    <property type="protein sequence ID" value="GMH79988.1"/>
    <property type="molecule type" value="Genomic_DNA"/>
</dbReference>
<evidence type="ECO:0000313" key="3">
    <source>
        <dbReference type="EMBL" id="GMH79988.1"/>
    </source>
</evidence>
<dbReference type="Gene3D" id="2.30.30.140">
    <property type="match status" value="1"/>
</dbReference>
<organism evidence="3 4">
    <name type="scientific">Triparma laevis f. inornata</name>
    <dbReference type="NCBI Taxonomy" id="1714386"/>
    <lineage>
        <taxon>Eukaryota</taxon>
        <taxon>Sar</taxon>
        <taxon>Stramenopiles</taxon>
        <taxon>Ochrophyta</taxon>
        <taxon>Bolidophyceae</taxon>
        <taxon>Parmales</taxon>
        <taxon>Triparmaceae</taxon>
        <taxon>Triparma</taxon>
    </lineage>
</organism>
<sequence length="116" mass="12984">MTEADVNRRISVEWDDGEAYDGVIDTFNPNNGKVHVTYDDGDEEWINPMDTETDWEFLPPLDGGVLVRGVEYITLAFDPIDPNATPNSAFDDEESVADGGEDEVSTKKKRAPYKKI</sequence>
<dbReference type="SMART" id="SM00333">
    <property type="entry name" value="TUDOR"/>
    <property type="match status" value="1"/>
</dbReference>
<comment type="caution">
    <text evidence="3">The sequence shown here is derived from an EMBL/GenBank/DDBJ whole genome shotgun (WGS) entry which is preliminary data.</text>
</comment>
<dbReference type="Proteomes" id="UP001162640">
    <property type="component" value="Unassembled WGS sequence"/>
</dbReference>
<accession>A0A9W7B3U2</accession>
<evidence type="ECO:0000259" key="2">
    <source>
        <dbReference type="SMART" id="SM00333"/>
    </source>
</evidence>
<feature type="compositionally biased region" description="Basic residues" evidence="1">
    <location>
        <begin position="107"/>
        <end position="116"/>
    </location>
</feature>
<gene>
    <name evidence="3" type="ORF">TL16_g08352</name>
</gene>
<dbReference type="AlphaFoldDB" id="A0A9W7B3U2"/>
<feature type="domain" description="Tudor" evidence="2">
    <location>
        <begin position="2"/>
        <end position="59"/>
    </location>
</feature>
<feature type="compositionally biased region" description="Acidic residues" evidence="1">
    <location>
        <begin position="90"/>
        <end position="103"/>
    </location>
</feature>
<reference evidence="4" key="1">
    <citation type="journal article" date="2023" name="Commun. Biol.">
        <title>Genome analysis of Parmales, the sister group of diatoms, reveals the evolutionary specialization of diatoms from phago-mixotrophs to photoautotrophs.</title>
        <authorList>
            <person name="Ban H."/>
            <person name="Sato S."/>
            <person name="Yoshikawa S."/>
            <person name="Yamada K."/>
            <person name="Nakamura Y."/>
            <person name="Ichinomiya M."/>
            <person name="Sato N."/>
            <person name="Blanc-Mathieu R."/>
            <person name="Endo H."/>
            <person name="Kuwata A."/>
            <person name="Ogata H."/>
        </authorList>
    </citation>
    <scope>NUCLEOTIDE SEQUENCE [LARGE SCALE GENOMIC DNA]</scope>
</reference>
<protein>
    <recommendedName>
        <fullName evidence="2">Tudor domain-containing protein</fullName>
    </recommendedName>
</protein>
<evidence type="ECO:0000256" key="1">
    <source>
        <dbReference type="SAM" id="MobiDB-lite"/>
    </source>
</evidence>
<name>A0A9W7B3U2_9STRA</name>
<proteinExistence type="predicted"/>
<feature type="region of interest" description="Disordered" evidence="1">
    <location>
        <begin position="81"/>
        <end position="116"/>
    </location>
</feature>